<organism evidence="4 5">
    <name type="scientific">Alkalihalophilus pseudofirmus (strain ATCC BAA-2126 / JCM 17055 / OF4)</name>
    <name type="common">Bacillus pseudofirmus</name>
    <dbReference type="NCBI Taxonomy" id="398511"/>
    <lineage>
        <taxon>Bacteria</taxon>
        <taxon>Bacillati</taxon>
        <taxon>Bacillota</taxon>
        <taxon>Bacilli</taxon>
        <taxon>Bacillales</taxon>
        <taxon>Bacillaceae</taxon>
        <taxon>Alkalihalophilus</taxon>
    </lineage>
</organism>
<dbReference type="InterPro" id="IPR036388">
    <property type="entry name" value="WH-like_DNA-bd_sf"/>
</dbReference>
<dbReference type="GO" id="GO:0003887">
    <property type="term" value="F:DNA-directed DNA polymerase activity"/>
    <property type="evidence" value="ECO:0007669"/>
    <property type="project" value="InterPro"/>
</dbReference>
<name>D3G1X2_ALKPO</name>
<keyword evidence="2" id="KW-0175">Coiled coil</keyword>
<geneLocation type="plasmid" evidence="4 5">
    <name>pBpOF4-02</name>
</geneLocation>
<gene>
    <name evidence="4" type="primary">repB</name>
    <name evidence="4" type="ordered locus">BpOF4_21764</name>
</gene>
<keyword evidence="5" id="KW-1185">Reference proteome</keyword>
<reference evidence="4 5" key="1">
    <citation type="journal article" date="2011" name="Environ. Microbiol.">
        <title>Genome of alkaliphilic Bacillus pseudofirmus OF4 reveals adaptations that support the ability to grow in an external pH range from 7.5 to 11.4.</title>
        <authorList>
            <person name="Janto B."/>
            <person name="Ahmed A."/>
            <person name="Ito M."/>
            <person name="Liu J."/>
            <person name="Hicks D.B."/>
            <person name="Pagni S."/>
            <person name="Fackelmayer O.J."/>
            <person name="Smith T.A."/>
            <person name="Earl J."/>
            <person name="Elbourne L.D."/>
            <person name="Hassan K."/>
            <person name="Paulsen I.T."/>
            <person name="Kolsto A.B."/>
            <person name="Tourasse N.J."/>
            <person name="Ehrlich G.D."/>
            <person name="Boissy R."/>
            <person name="Ivey D.M."/>
            <person name="Li G."/>
            <person name="Xue Y."/>
            <person name="Ma Y."/>
            <person name="Hu F.Z."/>
            <person name="Krulwich T.A."/>
        </authorList>
    </citation>
    <scope>NUCLEOTIDE SEQUENCE [LARGE SCALE GENOMIC DNA]</scope>
    <source>
        <strain evidence="5">ATCC BAA-2126 / JCM 17055 / OF4</strain>
    </source>
</reference>
<dbReference type="SUPFAM" id="SSF46785">
    <property type="entry name" value="Winged helix' DNA-binding domain"/>
    <property type="match status" value="2"/>
</dbReference>
<feature type="domain" description="Initiator Rep protein WH1" evidence="3">
    <location>
        <begin position="19"/>
        <end position="160"/>
    </location>
</feature>
<evidence type="ECO:0000313" key="5">
    <source>
        <dbReference type="Proteomes" id="UP000001544"/>
    </source>
</evidence>
<comment type="similarity">
    <text evidence="1">Belongs to the initiator RepB protein family.</text>
</comment>
<dbReference type="RefSeq" id="WP_012961253.1">
    <property type="nucleotide sequence ID" value="NC_013793.1"/>
</dbReference>
<dbReference type="KEGG" id="bpf:BpOF4_21764"/>
<dbReference type="Pfam" id="PF21205">
    <property type="entry name" value="Rep3_C"/>
    <property type="match status" value="1"/>
</dbReference>
<accession>D3G1X2</accession>
<dbReference type="InterPro" id="IPR000525">
    <property type="entry name" value="Initiator_Rep_WH1"/>
</dbReference>
<evidence type="ECO:0000259" key="3">
    <source>
        <dbReference type="Pfam" id="PF01051"/>
    </source>
</evidence>
<evidence type="ECO:0000313" key="4">
    <source>
        <dbReference type="EMBL" id="ADC52348.1"/>
    </source>
</evidence>
<evidence type="ECO:0000256" key="2">
    <source>
        <dbReference type="SAM" id="Coils"/>
    </source>
</evidence>
<evidence type="ECO:0000256" key="1">
    <source>
        <dbReference type="ARBA" id="ARBA00038283"/>
    </source>
</evidence>
<dbReference type="Gene3D" id="1.10.10.10">
    <property type="entry name" value="Winged helix-like DNA-binding domain superfamily/Winged helix DNA-binding domain"/>
    <property type="match status" value="2"/>
</dbReference>
<dbReference type="GO" id="GO:0006270">
    <property type="term" value="P:DNA replication initiation"/>
    <property type="evidence" value="ECO:0007669"/>
    <property type="project" value="InterPro"/>
</dbReference>
<dbReference type="InterPro" id="IPR036390">
    <property type="entry name" value="WH_DNA-bd_sf"/>
</dbReference>
<proteinExistence type="inferred from homology"/>
<dbReference type="Pfam" id="PF01051">
    <property type="entry name" value="Rep3_N"/>
    <property type="match status" value="1"/>
</dbReference>
<dbReference type="HOGENOM" id="CLU_047367_0_1_9"/>
<sequence>MKAEQLILSDSKVSPEYLVTQSNSLIETPQDLTLQEKRIILTLASLVQPGDDNFRIHRIKVKDLADIIGIKEKNFYTKVENVIEKLQNKMVTIETERSKLNMHWLSSSEYFKGQGYVELEFSEKLRPFLLELKQNYTPFKLRNVLRLRSEYYIRIYELLKQYEKVKKRVFSLEELRYHLNIPPDKYKQYAHLKNRIILRAQEELKEKTDLIFEFQEQKEGRKVVGVAFYIKKNRTLLKEVLSNEAPDSTPYELLIRFGVRPDKAKSMVDQYQEDQIKRNITYILENKEHDDIDNISGYIIAAIEGGYAGSDDELLSDSSTKSFSIETLNSWLLKKYRGTTSVVTKLLLEDHVINFLKQEGLNEKEAQEYWNENCEEINLKVKEIVQHNRNNKSKRKNK</sequence>
<dbReference type="Proteomes" id="UP000001544">
    <property type="component" value="Plasmid pBpOF4-02"/>
</dbReference>
<feature type="coiled-coil region" evidence="2">
    <location>
        <begin position="76"/>
        <end position="103"/>
    </location>
</feature>
<dbReference type="AlphaFoldDB" id="D3G1X2"/>
<protein>
    <submittedName>
        <fullName evidence="4">Initiator RepB protein</fullName>
    </submittedName>
</protein>
<keyword evidence="4" id="KW-0614">Plasmid</keyword>
<dbReference type="EMBL" id="CP001880">
    <property type="protein sequence ID" value="ADC52348.1"/>
    <property type="molecule type" value="Genomic_DNA"/>
</dbReference>